<proteinExistence type="inferred from homology"/>
<dbReference type="RefSeq" id="WP_185604286.1">
    <property type="nucleotide sequence ID" value="NZ_JAARZC010000001.1"/>
</dbReference>
<gene>
    <name evidence="4" type="ORF">HCB49_05075</name>
</gene>
<dbReference type="GO" id="GO:0005737">
    <property type="term" value="C:cytoplasm"/>
    <property type="evidence" value="ECO:0007669"/>
    <property type="project" value="UniProtKB-SubCell"/>
</dbReference>
<dbReference type="Pfam" id="PF05979">
    <property type="entry name" value="DUF896"/>
    <property type="match status" value="1"/>
</dbReference>
<evidence type="ECO:0000313" key="4">
    <source>
        <dbReference type="EMBL" id="MBC2249376.1"/>
    </source>
</evidence>
<dbReference type="EMBL" id="JAARZC010000001">
    <property type="protein sequence ID" value="MBC2249376.1"/>
    <property type="molecule type" value="Genomic_DNA"/>
</dbReference>
<feature type="region of interest" description="Disordered" evidence="3">
    <location>
        <begin position="55"/>
        <end position="76"/>
    </location>
</feature>
<dbReference type="InterPro" id="IPR009242">
    <property type="entry name" value="DUF896"/>
</dbReference>
<feature type="compositionally biased region" description="Basic residues" evidence="3">
    <location>
        <begin position="65"/>
        <end position="76"/>
    </location>
</feature>
<dbReference type="PANTHER" id="PTHR37300">
    <property type="entry name" value="UPF0291 PROTEIN CBO2609/CLC_2481"/>
    <property type="match status" value="1"/>
</dbReference>
<evidence type="ECO:0000313" key="5">
    <source>
        <dbReference type="Proteomes" id="UP000559864"/>
    </source>
</evidence>
<dbReference type="SUPFAM" id="SSF158221">
    <property type="entry name" value="YnzC-like"/>
    <property type="match status" value="1"/>
</dbReference>
<comment type="caution">
    <text evidence="4">The sequence shown here is derived from an EMBL/GenBank/DDBJ whole genome shotgun (WGS) entry which is preliminary data.</text>
</comment>
<accession>A0A7X0ZBS7</accession>
<dbReference type="Gene3D" id="1.10.287.540">
    <property type="entry name" value="Helix hairpin bin"/>
    <property type="match status" value="1"/>
</dbReference>
<evidence type="ECO:0000256" key="3">
    <source>
        <dbReference type="SAM" id="MobiDB-lite"/>
    </source>
</evidence>
<protein>
    <recommendedName>
        <fullName evidence="2">UPF0291 protein HCB49_05075</fullName>
    </recommendedName>
</protein>
<dbReference type="PANTHER" id="PTHR37300:SF1">
    <property type="entry name" value="UPF0291 PROTEIN YNZC"/>
    <property type="match status" value="1"/>
</dbReference>
<evidence type="ECO:0000256" key="2">
    <source>
        <dbReference type="HAMAP-Rule" id="MF_01103"/>
    </source>
</evidence>
<comment type="subcellular location">
    <subcellularLocation>
        <location evidence="2">Cytoplasm</location>
    </subcellularLocation>
</comment>
<dbReference type="AlphaFoldDB" id="A0A7X0ZBS7"/>
<dbReference type="Proteomes" id="UP000559864">
    <property type="component" value="Unassembled WGS sequence"/>
</dbReference>
<organism evidence="4 5">
    <name type="scientific">Listeria cossartiae subsp. cayugensis</name>
    <dbReference type="NCBI Taxonomy" id="2713505"/>
    <lineage>
        <taxon>Bacteria</taxon>
        <taxon>Bacillati</taxon>
        <taxon>Bacillota</taxon>
        <taxon>Bacilli</taxon>
        <taxon>Bacillales</taxon>
        <taxon>Listeriaceae</taxon>
        <taxon>Listeria</taxon>
        <taxon>Listeria cossartiae</taxon>
    </lineage>
</organism>
<sequence>MLEKAKIDRINELSKKKKAGTLTAAEKVEQDKLRKEYIKSFRAHMKGTIENTTIIDPNGKDVTPHKVKQLRKNKNQ</sequence>
<evidence type="ECO:0000256" key="1">
    <source>
        <dbReference type="ARBA" id="ARBA00022490"/>
    </source>
</evidence>
<comment type="similarity">
    <text evidence="2">Belongs to the UPF0291 family.</text>
</comment>
<name>A0A7X0ZBS7_9LIST</name>
<reference evidence="4 5" key="1">
    <citation type="submission" date="2020-03" db="EMBL/GenBank/DDBJ databases">
        <title>Soil Listeria distribution.</title>
        <authorList>
            <person name="Liao J."/>
            <person name="Wiedmann M."/>
        </authorList>
    </citation>
    <scope>NUCLEOTIDE SEQUENCE [LARGE SCALE GENOMIC DNA]</scope>
    <source>
        <strain evidence="4 5">FSL L7-0123</strain>
    </source>
</reference>
<keyword evidence="1 2" id="KW-0963">Cytoplasm</keyword>
<dbReference type="HAMAP" id="MF_01103">
    <property type="entry name" value="UPF0291"/>
    <property type="match status" value="1"/>
</dbReference>